<dbReference type="EMBL" id="LGCI01000006">
    <property type="protein sequence ID" value="KOY82106.1"/>
    <property type="molecule type" value="Genomic_DNA"/>
</dbReference>
<evidence type="ECO:0000313" key="2">
    <source>
        <dbReference type="Proteomes" id="UP000037977"/>
    </source>
</evidence>
<protein>
    <recommendedName>
        <fullName evidence="3">DUF2225 domain-containing protein</fullName>
    </recommendedName>
</protein>
<evidence type="ECO:0000313" key="1">
    <source>
        <dbReference type="EMBL" id="KOY82106.1"/>
    </source>
</evidence>
<gene>
    <name evidence="1" type="ORF">ADM90_10690</name>
</gene>
<organism evidence="1 2">
    <name type="scientific">Lysinibacillus macroides</name>
    <dbReference type="NCBI Taxonomy" id="33935"/>
    <lineage>
        <taxon>Bacteria</taxon>
        <taxon>Bacillati</taxon>
        <taxon>Bacillota</taxon>
        <taxon>Bacilli</taxon>
        <taxon>Bacillales</taxon>
        <taxon>Bacillaceae</taxon>
        <taxon>Lysinibacillus</taxon>
    </lineage>
</organism>
<sequence>MEISPYYEKQIQCINCKKEFPTLKVRSKFIKIDHTETDFQPIYANDVNALYYNVFVCEHCGFSFTEDFTKYFAPGIQDEIRTQITEKWVHHAFKGERTVFQAIQAYKLAFLCGTIKKEKNVAIAGLLLRLAWLYRSLNNKGQEERFLKLARDKYMDSYSTEDYSSTQMSTVRIIYMIAELSRRIGDIENATRFFSRVIEKQNVSGEAKIMDMVKEQWALIREEKKHDHDA</sequence>
<dbReference type="AlphaFoldDB" id="A0A0M9DK85"/>
<dbReference type="OrthoDB" id="9780343at2"/>
<dbReference type="STRING" id="33935.ADM90_10690"/>
<dbReference type="RefSeq" id="WP_053995010.1">
    <property type="nucleotide sequence ID" value="NZ_CP065643.1"/>
</dbReference>
<comment type="caution">
    <text evidence="1">The sequence shown here is derived from an EMBL/GenBank/DDBJ whole genome shotgun (WGS) entry which is preliminary data.</text>
</comment>
<evidence type="ECO:0008006" key="3">
    <source>
        <dbReference type="Google" id="ProtNLM"/>
    </source>
</evidence>
<name>A0A0M9DK85_9BACI</name>
<dbReference type="InterPro" id="IPR018708">
    <property type="entry name" value="DUF2225"/>
</dbReference>
<keyword evidence="2" id="KW-1185">Reference proteome</keyword>
<proteinExistence type="predicted"/>
<reference evidence="1 2" key="1">
    <citation type="submission" date="2015-07" db="EMBL/GenBank/DDBJ databases">
        <title>Genome sequencing project for genomic taxonomy and phylogenomics of Bacillus-like bacteria.</title>
        <authorList>
            <person name="Liu B."/>
            <person name="Wang J."/>
            <person name="Zhu Y."/>
            <person name="Liu G."/>
            <person name="Chen Q."/>
            <person name="Chen Z."/>
            <person name="Che J."/>
            <person name="Ge C."/>
            <person name="Shi H."/>
            <person name="Pan Z."/>
            <person name="Liu X."/>
        </authorList>
    </citation>
    <scope>NUCLEOTIDE SEQUENCE [LARGE SCALE GENOMIC DNA]</scope>
    <source>
        <strain evidence="1 2">DSM 54</strain>
    </source>
</reference>
<dbReference type="Proteomes" id="UP000037977">
    <property type="component" value="Unassembled WGS sequence"/>
</dbReference>
<dbReference type="PATRIC" id="fig|33935.3.peg.4044"/>
<accession>A0A0M9DK85</accession>
<dbReference type="Pfam" id="PF09986">
    <property type="entry name" value="DUF2225"/>
    <property type="match status" value="1"/>
</dbReference>